<organism evidence="3 4">
    <name type="scientific">Streptacidiphilus alkalitolerans</name>
    <dbReference type="NCBI Taxonomy" id="3342712"/>
    <lineage>
        <taxon>Bacteria</taxon>
        <taxon>Bacillati</taxon>
        <taxon>Actinomycetota</taxon>
        <taxon>Actinomycetes</taxon>
        <taxon>Kitasatosporales</taxon>
        <taxon>Streptomycetaceae</taxon>
        <taxon>Streptacidiphilus</taxon>
    </lineage>
</organism>
<proteinExistence type="predicted"/>
<feature type="compositionally biased region" description="Low complexity" evidence="1">
    <location>
        <begin position="43"/>
        <end position="60"/>
    </location>
</feature>
<name>A0ABV6XCC7_9ACTN</name>
<sequence>MRKLLPNTKGFGLIAVLAFVVVLGVIGGGGAYVYHQNRKAKPAAKASTSKSSGTDSTESAPAASTTDPEKFKVSQLGIEVNNVPASIRGLTDHVAASDSGGTVLYFSTASLTALDSNCSAITGSVGSLERISGSYPPSQDYVAIFVKQLPGFWIGYAASHALCSSNDQVQAVQGS</sequence>
<feature type="transmembrane region" description="Helical" evidence="2">
    <location>
        <begin position="12"/>
        <end position="34"/>
    </location>
</feature>
<reference evidence="3 4" key="1">
    <citation type="submission" date="2024-09" db="EMBL/GenBank/DDBJ databases">
        <authorList>
            <person name="Lee S.D."/>
        </authorList>
    </citation>
    <scope>NUCLEOTIDE SEQUENCE [LARGE SCALE GENOMIC DNA]</scope>
    <source>
        <strain evidence="3 4">N1-3</strain>
    </source>
</reference>
<evidence type="ECO:0000256" key="1">
    <source>
        <dbReference type="SAM" id="MobiDB-lite"/>
    </source>
</evidence>
<protein>
    <submittedName>
        <fullName evidence="3">Uncharacterized protein</fullName>
    </submittedName>
</protein>
<accession>A0ABV6XCC7</accession>
<evidence type="ECO:0000313" key="4">
    <source>
        <dbReference type="Proteomes" id="UP001592530"/>
    </source>
</evidence>
<dbReference type="EMBL" id="JBHEZY010000021">
    <property type="protein sequence ID" value="MFC1435703.1"/>
    <property type="molecule type" value="Genomic_DNA"/>
</dbReference>
<dbReference type="RefSeq" id="WP_380559049.1">
    <property type="nucleotide sequence ID" value="NZ_JBHEZY010000021.1"/>
</dbReference>
<dbReference type="Proteomes" id="UP001592530">
    <property type="component" value="Unassembled WGS sequence"/>
</dbReference>
<evidence type="ECO:0000313" key="3">
    <source>
        <dbReference type="EMBL" id="MFC1435703.1"/>
    </source>
</evidence>
<evidence type="ECO:0000256" key="2">
    <source>
        <dbReference type="SAM" id="Phobius"/>
    </source>
</evidence>
<feature type="region of interest" description="Disordered" evidence="1">
    <location>
        <begin position="43"/>
        <end position="69"/>
    </location>
</feature>
<keyword evidence="2" id="KW-1133">Transmembrane helix</keyword>
<keyword evidence="2" id="KW-0812">Transmembrane</keyword>
<gene>
    <name evidence="3" type="ORF">ACEZDB_34220</name>
</gene>
<comment type="caution">
    <text evidence="3">The sequence shown here is derived from an EMBL/GenBank/DDBJ whole genome shotgun (WGS) entry which is preliminary data.</text>
</comment>
<keyword evidence="2" id="KW-0472">Membrane</keyword>